<evidence type="ECO:0000313" key="4">
    <source>
        <dbReference type="EMBL" id="OHA81031.1"/>
    </source>
</evidence>
<comment type="caution">
    <text evidence="4">The sequence shown here is derived from an EMBL/GenBank/DDBJ whole genome shotgun (WGS) entry which is preliminary data.</text>
</comment>
<dbReference type="FunFam" id="3.30.1360.40:FF:000001">
    <property type="entry name" value="Ribosome-recycling factor"/>
    <property type="match status" value="1"/>
</dbReference>
<dbReference type="EMBL" id="MHUT01000011">
    <property type="protein sequence ID" value="OHA81031.1"/>
    <property type="molecule type" value="Genomic_DNA"/>
</dbReference>
<proteinExistence type="inferred from homology"/>
<dbReference type="PANTHER" id="PTHR20982:SF3">
    <property type="entry name" value="MITOCHONDRIAL RIBOSOME RECYCLING FACTOR PSEUDO 1"/>
    <property type="match status" value="1"/>
</dbReference>
<dbReference type="Gene3D" id="1.10.132.20">
    <property type="entry name" value="Ribosome-recycling factor"/>
    <property type="match status" value="1"/>
</dbReference>
<dbReference type="GO" id="GO:0043023">
    <property type="term" value="F:ribosomal large subunit binding"/>
    <property type="evidence" value="ECO:0007669"/>
    <property type="project" value="TreeGrafter"/>
</dbReference>
<dbReference type="InterPro" id="IPR036191">
    <property type="entry name" value="RRF_sf"/>
</dbReference>
<evidence type="ECO:0000256" key="1">
    <source>
        <dbReference type="ARBA" id="ARBA00005912"/>
    </source>
</evidence>
<name>A0A1G2S9V6_9BACT</name>
<gene>
    <name evidence="4" type="ORF">A3D51_01605</name>
</gene>
<dbReference type="GO" id="GO:0006412">
    <property type="term" value="P:translation"/>
    <property type="evidence" value="ECO:0007669"/>
    <property type="project" value="UniProtKB-KW"/>
</dbReference>
<dbReference type="Proteomes" id="UP000179118">
    <property type="component" value="Unassembled WGS sequence"/>
</dbReference>
<dbReference type="AlphaFoldDB" id="A0A1G2S9V6"/>
<dbReference type="Gene3D" id="3.30.1360.40">
    <property type="match status" value="1"/>
</dbReference>
<accession>A0A1G2S9V6</accession>
<evidence type="ECO:0000256" key="2">
    <source>
        <dbReference type="ARBA" id="ARBA00022917"/>
    </source>
</evidence>
<dbReference type="InterPro" id="IPR002661">
    <property type="entry name" value="Ribosome_recyc_fac"/>
</dbReference>
<feature type="domain" description="Ribosome recycling factor" evidence="3">
    <location>
        <begin position="19"/>
        <end position="182"/>
    </location>
</feature>
<dbReference type="InterPro" id="IPR023584">
    <property type="entry name" value="Ribosome_recyc_fac_dom"/>
</dbReference>
<keyword evidence="2" id="KW-0648">Protein biosynthesis</keyword>
<evidence type="ECO:0000313" key="5">
    <source>
        <dbReference type="Proteomes" id="UP000179118"/>
    </source>
</evidence>
<dbReference type="Pfam" id="PF01765">
    <property type="entry name" value="RRF"/>
    <property type="match status" value="1"/>
</dbReference>
<dbReference type="SUPFAM" id="SSF55194">
    <property type="entry name" value="Ribosome recycling factor, RRF"/>
    <property type="match status" value="1"/>
</dbReference>
<organism evidence="4 5">
    <name type="scientific">Candidatus Yonathbacteria bacterium RIFCSPHIGHO2_02_FULL_44_14</name>
    <dbReference type="NCBI Taxonomy" id="1802724"/>
    <lineage>
        <taxon>Bacteria</taxon>
        <taxon>Candidatus Yonathiibacteriota</taxon>
    </lineage>
</organism>
<comment type="similarity">
    <text evidence="1">Belongs to the RRF family.</text>
</comment>
<dbReference type="NCBIfam" id="TIGR00496">
    <property type="entry name" value="frr"/>
    <property type="match status" value="1"/>
</dbReference>
<dbReference type="PANTHER" id="PTHR20982">
    <property type="entry name" value="RIBOSOME RECYCLING FACTOR"/>
    <property type="match status" value="1"/>
</dbReference>
<protein>
    <submittedName>
        <fullName evidence="4">Ribosome recycling factor</fullName>
    </submittedName>
</protein>
<evidence type="ECO:0000259" key="3">
    <source>
        <dbReference type="Pfam" id="PF01765"/>
    </source>
</evidence>
<reference evidence="4 5" key="1">
    <citation type="journal article" date="2016" name="Nat. Commun.">
        <title>Thousands of microbial genomes shed light on interconnected biogeochemical processes in an aquifer system.</title>
        <authorList>
            <person name="Anantharaman K."/>
            <person name="Brown C.T."/>
            <person name="Hug L.A."/>
            <person name="Sharon I."/>
            <person name="Castelle C.J."/>
            <person name="Probst A.J."/>
            <person name="Thomas B.C."/>
            <person name="Singh A."/>
            <person name="Wilkins M.J."/>
            <person name="Karaoz U."/>
            <person name="Brodie E.L."/>
            <person name="Williams K.H."/>
            <person name="Hubbard S.S."/>
            <person name="Banfield J.F."/>
        </authorList>
    </citation>
    <scope>NUCLEOTIDE SEQUENCE [LARGE SCALE GENOMIC DNA]</scope>
</reference>
<sequence length="184" mass="20681">MTYDFSEFKKKSRDIAEHLSKELSAIHTGRASSSILDGIFIESYGAQLAVQHVATIASEDARTLRIVPWEKANGKEIEKAINTANLGISVSTDDSGLRVFFPPLTTERRVAFTKIVRDKVESARVTLKGVREQTKNDIIETERDGGMSEDEKTRTLEDLQKFVDESNNNLEFIGEKKEKEIMGE</sequence>